<keyword evidence="1" id="KW-0479">Metal-binding</keyword>
<dbReference type="Gene3D" id="2.60.120.10">
    <property type="entry name" value="Jelly Rolls"/>
    <property type="match status" value="1"/>
</dbReference>
<protein>
    <submittedName>
        <fullName evidence="3">Cupin domain-containing protein</fullName>
    </submittedName>
</protein>
<dbReference type="InterPro" id="IPR011051">
    <property type="entry name" value="RmlC_Cupin_sf"/>
</dbReference>
<dbReference type="Pfam" id="PF07883">
    <property type="entry name" value="Cupin_2"/>
    <property type="match status" value="1"/>
</dbReference>
<dbReference type="EMBL" id="CP100355">
    <property type="protein sequence ID" value="UTF53452.1"/>
    <property type="molecule type" value="Genomic_DNA"/>
</dbReference>
<gene>
    <name evidence="3" type="ORF">NGM29_17045</name>
</gene>
<evidence type="ECO:0000259" key="2">
    <source>
        <dbReference type="Pfam" id="PF07883"/>
    </source>
</evidence>
<reference evidence="3" key="1">
    <citation type="submission" date="2022-06" db="EMBL/GenBank/DDBJ databases">
        <title>Diverse halophilic archaea isolated from saline environments.</title>
        <authorList>
            <person name="Cui H.-L."/>
        </authorList>
    </citation>
    <scope>NUCLEOTIDE SEQUENCE</scope>
    <source>
        <strain evidence="3">WLHS1</strain>
    </source>
</reference>
<dbReference type="AlphaFoldDB" id="A0A9E7NB61"/>
<dbReference type="InterPro" id="IPR014710">
    <property type="entry name" value="RmlC-like_jellyroll"/>
</dbReference>
<evidence type="ECO:0000313" key="3">
    <source>
        <dbReference type="EMBL" id="UTF53452.1"/>
    </source>
</evidence>
<organism evidence="3 4">
    <name type="scientific">Natronosalvus rutilus</name>
    <dbReference type="NCBI Taxonomy" id="2953753"/>
    <lineage>
        <taxon>Archaea</taxon>
        <taxon>Methanobacteriati</taxon>
        <taxon>Methanobacteriota</taxon>
        <taxon>Stenosarchaea group</taxon>
        <taxon>Halobacteria</taxon>
        <taxon>Halobacteriales</taxon>
        <taxon>Natrialbaceae</taxon>
        <taxon>Natronosalvus</taxon>
    </lineage>
</organism>
<dbReference type="InterPro" id="IPR051610">
    <property type="entry name" value="GPI/OXD"/>
</dbReference>
<sequence length="160" mass="17918">MPTINESDLEWTEYDRGDARFRRKQLSEAADATDLGCSLYELPAGERSWPYHYHTGNEEALFVLDGEGTLRCEDGPVPLETGDFTAFPASGAGGHRIVNDGDEPLRYLLFSTMNEPDVTVYPEMGKIGVYAGSPPGGRDERSVHGYYRLEDEVEYWDEDA</sequence>
<keyword evidence="4" id="KW-1185">Reference proteome</keyword>
<evidence type="ECO:0000256" key="1">
    <source>
        <dbReference type="ARBA" id="ARBA00022723"/>
    </source>
</evidence>
<accession>A0A9E7NB61</accession>
<dbReference type="Proteomes" id="UP001056855">
    <property type="component" value="Chromosome"/>
</dbReference>
<dbReference type="CDD" id="cd02224">
    <property type="entry name" value="cupin_SPO2919-like"/>
    <property type="match status" value="1"/>
</dbReference>
<dbReference type="KEGG" id="sawl:NGM29_17045"/>
<proteinExistence type="predicted"/>
<dbReference type="PANTHER" id="PTHR35848">
    <property type="entry name" value="OXALATE-BINDING PROTEIN"/>
    <property type="match status" value="1"/>
</dbReference>
<dbReference type="RefSeq" id="WP_254157929.1">
    <property type="nucleotide sequence ID" value="NZ_CP100355.1"/>
</dbReference>
<evidence type="ECO:0000313" key="4">
    <source>
        <dbReference type="Proteomes" id="UP001056855"/>
    </source>
</evidence>
<dbReference type="SUPFAM" id="SSF51182">
    <property type="entry name" value="RmlC-like cupins"/>
    <property type="match status" value="1"/>
</dbReference>
<name>A0A9E7NB61_9EURY</name>
<dbReference type="InterPro" id="IPR013096">
    <property type="entry name" value="Cupin_2"/>
</dbReference>
<dbReference type="GO" id="GO:0046872">
    <property type="term" value="F:metal ion binding"/>
    <property type="evidence" value="ECO:0007669"/>
    <property type="project" value="UniProtKB-KW"/>
</dbReference>
<dbReference type="GeneID" id="73291789"/>
<feature type="domain" description="Cupin type-2" evidence="2">
    <location>
        <begin position="39"/>
        <end position="109"/>
    </location>
</feature>